<dbReference type="GO" id="GO:0008021">
    <property type="term" value="C:synaptic vesicle"/>
    <property type="evidence" value="ECO:0007669"/>
    <property type="project" value="TreeGrafter"/>
</dbReference>
<dbReference type="OrthoDB" id="249087at2759"/>
<dbReference type="GO" id="GO:0005484">
    <property type="term" value="F:SNAP receptor activity"/>
    <property type="evidence" value="ECO:0007669"/>
    <property type="project" value="InterPro"/>
</dbReference>
<dbReference type="PANTHER" id="PTHR19957">
    <property type="entry name" value="SYNTAXIN"/>
    <property type="match status" value="1"/>
</dbReference>
<dbReference type="PROSITE" id="PS50192">
    <property type="entry name" value="T_SNARE"/>
    <property type="match status" value="1"/>
</dbReference>
<reference evidence="12" key="1">
    <citation type="submission" date="2017-02" db="UniProtKB">
        <authorList>
            <consortium name="WormBaseParasite"/>
        </authorList>
    </citation>
    <scope>IDENTIFICATION</scope>
</reference>
<proteinExistence type="inferred from homology"/>
<dbReference type="GO" id="GO:0048787">
    <property type="term" value="C:presynaptic active zone membrane"/>
    <property type="evidence" value="ECO:0007669"/>
    <property type="project" value="TreeGrafter"/>
</dbReference>
<dbReference type="PANTHER" id="PTHR19957:SF307">
    <property type="entry name" value="PROTEIN SSO1-RELATED"/>
    <property type="match status" value="1"/>
</dbReference>
<evidence type="ECO:0000313" key="12">
    <source>
        <dbReference type="WBParaSite" id="TCLT_0000974601-mRNA-1"/>
    </source>
</evidence>
<evidence type="ECO:0000256" key="2">
    <source>
        <dbReference type="ARBA" id="ARBA00009063"/>
    </source>
</evidence>
<evidence type="ECO:0000313" key="11">
    <source>
        <dbReference type="Proteomes" id="UP000276776"/>
    </source>
</evidence>
<dbReference type="Pfam" id="PF05739">
    <property type="entry name" value="SNARE"/>
    <property type="match status" value="1"/>
</dbReference>
<reference evidence="10 11" key="2">
    <citation type="submission" date="2018-11" db="EMBL/GenBank/DDBJ databases">
        <authorList>
            <consortium name="Pathogen Informatics"/>
        </authorList>
    </citation>
    <scope>NUCLEOTIDE SEQUENCE [LARGE SCALE GENOMIC DNA]</scope>
</reference>
<dbReference type="AlphaFoldDB" id="A0A0N5D9D8"/>
<dbReference type="STRING" id="103827.A0A0N5D9D8"/>
<evidence type="ECO:0000256" key="3">
    <source>
        <dbReference type="ARBA" id="ARBA00022448"/>
    </source>
</evidence>
<dbReference type="SMART" id="SM00397">
    <property type="entry name" value="t_SNARE"/>
    <property type="match status" value="1"/>
</dbReference>
<dbReference type="Gene3D" id="1.20.5.110">
    <property type="match status" value="1"/>
</dbReference>
<evidence type="ECO:0000256" key="8">
    <source>
        <dbReference type="RuleBase" id="RU003858"/>
    </source>
</evidence>
<dbReference type="InterPro" id="IPR000727">
    <property type="entry name" value="T_SNARE_dom"/>
</dbReference>
<comment type="subcellular location">
    <subcellularLocation>
        <location evidence="1">Membrane</location>
        <topology evidence="1">Single-pass type IV membrane protein</topology>
    </subcellularLocation>
</comment>
<feature type="domain" description="T-SNARE coiled-coil homology" evidence="9">
    <location>
        <begin position="210"/>
        <end position="272"/>
    </location>
</feature>
<dbReference type="WBParaSite" id="TCLT_0000974601-mRNA-1">
    <property type="protein sequence ID" value="TCLT_0000974601-mRNA-1"/>
    <property type="gene ID" value="TCLT_0000974601"/>
</dbReference>
<keyword evidence="11" id="KW-1185">Reference proteome</keyword>
<evidence type="ECO:0000313" key="10">
    <source>
        <dbReference type="EMBL" id="VDN07391.1"/>
    </source>
</evidence>
<dbReference type="InterPro" id="IPR010989">
    <property type="entry name" value="SNARE"/>
</dbReference>
<keyword evidence="5" id="KW-0532">Neurotransmitter transport</keyword>
<dbReference type="GO" id="GO:0031201">
    <property type="term" value="C:SNARE complex"/>
    <property type="evidence" value="ECO:0007669"/>
    <property type="project" value="TreeGrafter"/>
</dbReference>
<protein>
    <submittedName>
        <fullName evidence="12">t-SNARE coiled-coil homology domain-containing protein</fullName>
    </submittedName>
</protein>
<dbReference type="Gene3D" id="1.20.58.70">
    <property type="match status" value="1"/>
</dbReference>
<dbReference type="Pfam" id="PF00804">
    <property type="entry name" value="Syntaxin"/>
    <property type="match status" value="1"/>
</dbReference>
<dbReference type="GO" id="GO:0048278">
    <property type="term" value="P:vesicle docking"/>
    <property type="evidence" value="ECO:0007669"/>
    <property type="project" value="TreeGrafter"/>
</dbReference>
<evidence type="ECO:0000256" key="5">
    <source>
        <dbReference type="ARBA" id="ARBA00022775"/>
    </source>
</evidence>
<keyword evidence="6" id="KW-1133">Transmembrane helix</keyword>
<dbReference type="EMBL" id="UYYF01004868">
    <property type="protein sequence ID" value="VDN07391.1"/>
    <property type="molecule type" value="Genomic_DNA"/>
</dbReference>
<dbReference type="InterPro" id="IPR006011">
    <property type="entry name" value="Syntaxin_N"/>
</dbReference>
<accession>A0A0N5D9D8</accession>
<dbReference type="GO" id="GO:0000149">
    <property type="term" value="F:SNARE binding"/>
    <property type="evidence" value="ECO:0007669"/>
    <property type="project" value="TreeGrafter"/>
</dbReference>
<dbReference type="CDD" id="cd15848">
    <property type="entry name" value="SNARE_syntaxin1-like"/>
    <property type="match status" value="1"/>
</dbReference>
<evidence type="ECO:0000256" key="6">
    <source>
        <dbReference type="ARBA" id="ARBA00022989"/>
    </source>
</evidence>
<evidence type="ECO:0000256" key="4">
    <source>
        <dbReference type="ARBA" id="ARBA00022692"/>
    </source>
</evidence>
<organism evidence="12">
    <name type="scientific">Thelazia callipaeda</name>
    <name type="common">Oriental eyeworm</name>
    <name type="synonym">Parasitic nematode</name>
    <dbReference type="NCBI Taxonomy" id="103827"/>
    <lineage>
        <taxon>Eukaryota</taxon>
        <taxon>Metazoa</taxon>
        <taxon>Ecdysozoa</taxon>
        <taxon>Nematoda</taxon>
        <taxon>Chromadorea</taxon>
        <taxon>Rhabditida</taxon>
        <taxon>Spirurina</taxon>
        <taxon>Spiruromorpha</taxon>
        <taxon>Thelazioidea</taxon>
        <taxon>Thelaziidae</taxon>
        <taxon>Thelazia</taxon>
    </lineage>
</organism>
<dbReference type="PROSITE" id="PS00914">
    <property type="entry name" value="SYNTAXIN"/>
    <property type="match status" value="1"/>
</dbReference>
<gene>
    <name evidence="10" type="ORF">TCLT_LOCUS9735</name>
</gene>
<dbReference type="GO" id="GO:0006886">
    <property type="term" value="P:intracellular protein transport"/>
    <property type="evidence" value="ECO:0007669"/>
    <property type="project" value="InterPro"/>
</dbReference>
<comment type="similarity">
    <text evidence="2 8">Belongs to the syntaxin family.</text>
</comment>
<name>A0A0N5D9D8_THECL</name>
<dbReference type="SMART" id="SM00503">
    <property type="entry name" value="SynN"/>
    <property type="match status" value="1"/>
</dbReference>
<keyword evidence="3" id="KW-0813">Transport</keyword>
<sequence>MKDRLSDLQQGAKIELSLSSLIKRLDEDWSNDSDNVYLLNKPSSSKVDMFLTQVDVLMKEMSGMQKLLNEIKDWHWKIIAEPGDHPSMNVELDKSVKIYTTRLYKIQAALKSLSAEIEYQFGESNMQTTEARIKRNQMMTLTRKFQCLLVAFNDEQLSYKDKCKRKISSYLKISENAMNDEDLESVIEKGTLFEYTKQLVLAERAKKALYDEVRTRHEDIIKLESSVKELHNLFLGLATLIENQGEMLDDIERNVDSAVDYAQKAHSNIIKAKVMQASARKKAY</sequence>
<dbReference type="SUPFAM" id="SSF47661">
    <property type="entry name" value="t-snare proteins"/>
    <property type="match status" value="1"/>
</dbReference>
<dbReference type="InterPro" id="IPR045242">
    <property type="entry name" value="Syntaxin"/>
</dbReference>
<dbReference type="Proteomes" id="UP000276776">
    <property type="component" value="Unassembled WGS sequence"/>
</dbReference>
<dbReference type="InterPro" id="IPR006012">
    <property type="entry name" value="Syntaxin/epimorphin_CS"/>
</dbReference>
<keyword evidence="7" id="KW-0472">Membrane</keyword>
<evidence type="ECO:0000256" key="7">
    <source>
        <dbReference type="ARBA" id="ARBA00023136"/>
    </source>
</evidence>
<evidence type="ECO:0000256" key="1">
    <source>
        <dbReference type="ARBA" id="ARBA00004211"/>
    </source>
</evidence>
<keyword evidence="4" id="KW-0812">Transmembrane</keyword>
<evidence type="ECO:0000259" key="9">
    <source>
        <dbReference type="PROSITE" id="PS50192"/>
    </source>
</evidence>
<dbReference type="GO" id="GO:0031629">
    <property type="term" value="P:synaptic vesicle fusion to presynaptic active zone membrane"/>
    <property type="evidence" value="ECO:0007669"/>
    <property type="project" value="TreeGrafter"/>
</dbReference>
<dbReference type="OMA" id="FQAAVCH"/>